<evidence type="ECO:0000313" key="3">
    <source>
        <dbReference type="Proteomes" id="UP000325081"/>
    </source>
</evidence>
<proteinExistence type="predicted"/>
<evidence type="ECO:0000256" key="1">
    <source>
        <dbReference type="SAM" id="MobiDB-lite"/>
    </source>
</evidence>
<comment type="caution">
    <text evidence="2">The sequence shown here is derived from an EMBL/GenBank/DDBJ whole genome shotgun (WGS) entry which is preliminary data.</text>
</comment>
<feature type="non-terminal residue" evidence="2">
    <location>
        <position position="333"/>
    </location>
</feature>
<organism evidence="2 3">
    <name type="scientific">Striga asiatica</name>
    <name type="common">Asiatic witchweed</name>
    <name type="synonym">Buchnera asiatica</name>
    <dbReference type="NCBI Taxonomy" id="4170"/>
    <lineage>
        <taxon>Eukaryota</taxon>
        <taxon>Viridiplantae</taxon>
        <taxon>Streptophyta</taxon>
        <taxon>Embryophyta</taxon>
        <taxon>Tracheophyta</taxon>
        <taxon>Spermatophyta</taxon>
        <taxon>Magnoliopsida</taxon>
        <taxon>eudicotyledons</taxon>
        <taxon>Gunneridae</taxon>
        <taxon>Pentapetalae</taxon>
        <taxon>asterids</taxon>
        <taxon>lamiids</taxon>
        <taxon>Lamiales</taxon>
        <taxon>Orobanchaceae</taxon>
        <taxon>Buchnereae</taxon>
        <taxon>Striga</taxon>
    </lineage>
</organism>
<reference evidence="3" key="1">
    <citation type="journal article" date="2019" name="Curr. Biol.">
        <title>Genome Sequence of Striga asiatica Provides Insight into the Evolution of Plant Parasitism.</title>
        <authorList>
            <person name="Yoshida S."/>
            <person name="Kim S."/>
            <person name="Wafula E.K."/>
            <person name="Tanskanen J."/>
            <person name="Kim Y.M."/>
            <person name="Honaas L."/>
            <person name="Yang Z."/>
            <person name="Spallek T."/>
            <person name="Conn C.E."/>
            <person name="Ichihashi Y."/>
            <person name="Cheong K."/>
            <person name="Cui S."/>
            <person name="Der J.P."/>
            <person name="Gundlach H."/>
            <person name="Jiao Y."/>
            <person name="Hori C."/>
            <person name="Ishida J.K."/>
            <person name="Kasahara H."/>
            <person name="Kiba T."/>
            <person name="Kim M.S."/>
            <person name="Koo N."/>
            <person name="Laohavisit A."/>
            <person name="Lee Y.H."/>
            <person name="Lumba S."/>
            <person name="McCourt P."/>
            <person name="Mortimer J.C."/>
            <person name="Mutuku J.M."/>
            <person name="Nomura T."/>
            <person name="Sasaki-Sekimoto Y."/>
            <person name="Seto Y."/>
            <person name="Wang Y."/>
            <person name="Wakatake T."/>
            <person name="Sakakibara H."/>
            <person name="Demura T."/>
            <person name="Yamaguchi S."/>
            <person name="Yoneyama K."/>
            <person name="Manabe R.I."/>
            <person name="Nelson D.C."/>
            <person name="Schulman A.H."/>
            <person name="Timko M.P."/>
            <person name="dePamphilis C.W."/>
            <person name="Choi D."/>
            <person name="Shirasu K."/>
        </authorList>
    </citation>
    <scope>NUCLEOTIDE SEQUENCE [LARGE SCALE GENOMIC DNA]</scope>
    <source>
        <strain evidence="3">cv. UVA1</strain>
    </source>
</reference>
<dbReference type="EMBL" id="BKCP01004783">
    <property type="protein sequence ID" value="GER33713.1"/>
    <property type="molecule type" value="Genomic_DNA"/>
</dbReference>
<dbReference type="AlphaFoldDB" id="A0A5A7PLH0"/>
<sequence length="333" mass="36396">MVVVIIVNLVKQTRQIARVDVERHVPTQIVDERRHVSVRAHIVLDYVPVAQMLHVPCRVHQAIQKSRVSGHVLRAVLVALLERAHEVVDRDRGHLDYAAALEFYGKEAIVFRAGPELNPGPNKLGDAGDDMGVRVAAMLGLVVAFGPLQGIIEEPEHELWQARIRPDPLLPGRLHQTLEHEKRDLILEPHQIPQEKRVNPRKRLPGLGLQRLNGPKKVLEPDTGPVQQGPEEPPLVLLDHAEARVSVVVGPDGDDLGPVGPAVVGRGEGGGDGEDGARAPAGGSGQDAGRVGDPSERWKIFLHRRNEDETRVFNPMFSNLGGLGIISLIVESL</sequence>
<name>A0A5A7PLH0_STRAF</name>
<protein>
    <submittedName>
        <fullName evidence="2">SWAP (Suppressor-of-White-APricot)/surpRNA-binding domain-containing protein</fullName>
    </submittedName>
</protein>
<feature type="region of interest" description="Disordered" evidence="1">
    <location>
        <begin position="250"/>
        <end position="294"/>
    </location>
</feature>
<feature type="compositionally biased region" description="Low complexity" evidence="1">
    <location>
        <begin position="250"/>
        <end position="265"/>
    </location>
</feature>
<feature type="region of interest" description="Disordered" evidence="1">
    <location>
        <begin position="205"/>
        <end position="231"/>
    </location>
</feature>
<dbReference type="Proteomes" id="UP000325081">
    <property type="component" value="Unassembled WGS sequence"/>
</dbReference>
<keyword evidence="3" id="KW-1185">Reference proteome</keyword>
<evidence type="ECO:0000313" key="2">
    <source>
        <dbReference type="EMBL" id="GER33713.1"/>
    </source>
</evidence>
<accession>A0A5A7PLH0</accession>
<gene>
    <name evidence="2" type="ORF">STAS_09860</name>
</gene>